<evidence type="ECO:0000256" key="2">
    <source>
        <dbReference type="ARBA" id="ARBA00004370"/>
    </source>
</evidence>
<sequence length="453" mass="50538">MWTIRNKLLLLCLGVVLSGFVVESLLTGVFYQRIVQLYSQERAARLATFMADVMQWWFDGDESPDPGDEDWLREELGPARSMVYHIDLDTRKYSKTPVWKSMKASLPPLDPAGLQQLADNLQESDVMCVCGAYRVATRREWKYIVQVALPLSIDRQNMAGFRQTTLLVGGIIFLLVGLLAWLLARSITRPLVELSGQARSLENNPEFLYASRQDEVGVLSRALQEGVKEVQEARARERRFLAAASHELRTPITALLVSIEQEARRSRSIEEHHQTLQRVHATALRLRELSSNLLTLVKPPSQTDLQVNLTEITASVVDELMPLAADKGLWLDFDGENLSMSGDPHALRQMVTNLMSNSIKFTQRGEVVVRLEQQDSNIELTIEDSGIGLPENHQDLFQAFTRGKGAAQLSPGSGLGLAVVQEVVQAHHGTITLKNRSAGGTLATVRLPIKEKT</sequence>
<evidence type="ECO:0000256" key="1">
    <source>
        <dbReference type="ARBA" id="ARBA00000085"/>
    </source>
</evidence>
<dbReference type="Pfam" id="PF02518">
    <property type="entry name" value="HATPase_c"/>
    <property type="match status" value="1"/>
</dbReference>
<dbReference type="PANTHER" id="PTHR45436:SF5">
    <property type="entry name" value="SENSOR HISTIDINE KINASE TRCS"/>
    <property type="match status" value="1"/>
</dbReference>
<dbReference type="SUPFAM" id="SSF55874">
    <property type="entry name" value="ATPase domain of HSP90 chaperone/DNA topoisomerase II/histidine kinase"/>
    <property type="match status" value="1"/>
</dbReference>
<keyword evidence="5" id="KW-0808">Transferase</keyword>
<dbReference type="InterPro" id="IPR003661">
    <property type="entry name" value="HisK_dim/P_dom"/>
</dbReference>
<evidence type="ECO:0000256" key="10">
    <source>
        <dbReference type="SAM" id="Phobius"/>
    </source>
</evidence>
<dbReference type="GO" id="GO:0016301">
    <property type="term" value="F:kinase activity"/>
    <property type="evidence" value="ECO:0007669"/>
    <property type="project" value="UniProtKB-KW"/>
</dbReference>
<keyword evidence="6 10" id="KW-0812">Transmembrane</keyword>
<protein>
    <recommendedName>
        <fullName evidence="3">histidine kinase</fullName>
        <ecNumber evidence="3">2.7.13.3</ecNumber>
    </recommendedName>
</protein>
<dbReference type="Gene3D" id="1.10.287.130">
    <property type="match status" value="1"/>
</dbReference>
<evidence type="ECO:0000256" key="8">
    <source>
        <dbReference type="ARBA" id="ARBA00022989"/>
    </source>
</evidence>
<dbReference type="SMART" id="SM00387">
    <property type="entry name" value="HATPase_c"/>
    <property type="match status" value="1"/>
</dbReference>
<feature type="transmembrane region" description="Helical" evidence="10">
    <location>
        <begin position="166"/>
        <end position="184"/>
    </location>
</feature>
<keyword evidence="7 12" id="KW-0418">Kinase</keyword>
<accession>A0ABQ2CY72</accession>
<dbReference type="CDD" id="cd00082">
    <property type="entry name" value="HisKA"/>
    <property type="match status" value="1"/>
</dbReference>
<gene>
    <name evidence="12" type="ORF">GCM10008938_12420</name>
</gene>
<evidence type="ECO:0000256" key="5">
    <source>
        <dbReference type="ARBA" id="ARBA00022679"/>
    </source>
</evidence>
<evidence type="ECO:0000313" key="13">
    <source>
        <dbReference type="Proteomes" id="UP000632222"/>
    </source>
</evidence>
<keyword evidence="8 10" id="KW-1133">Transmembrane helix</keyword>
<feature type="domain" description="Histidine kinase" evidence="11">
    <location>
        <begin position="243"/>
        <end position="451"/>
    </location>
</feature>
<evidence type="ECO:0000259" key="11">
    <source>
        <dbReference type="PROSITE" id="PS50109"/>
    </source>
</evidence>
<evidence type="ECO:0000313" key="12">
    <source>
        <dbReference type="EMBL" id="GGJ27858.1"/>
    </source>
</evidence>
<evidence type="ECO:0000256" key="7">
    <source>
        <dbReference type="ARBA" id="ARBA00022777"/>
    </source>
</evidence>
<dbReference type="SMART" id="SM00388">
    <property type="entry name" value="HisKA"/>
    <property type="match status" value="1"/>
</dbReference>
<dbReference type="InterPro" id="IPR050428">
    <property type="entry name" value="TCS_sensor_his_kinase"/>
</dbReference>
<organism evidence="12 13">
    <name type="scientific">Deinococcus roseus</name>
    <dbReference type="NCBI Taxonomy" id="392414"/>
    <lineage>
        <taxon>Bacteria</taxon>
        <taxon>Thermotogati</taxon>
        <taxon>Deinococcota</taxon>
        <taxon>Deinococci</taxon>
        <taxon>Deinococcales</taxon>
        <taxon>Deinococcaceae</taxon>
        <taxon>Deinococcus</taxon>
    </lineage>
</organism>
<comment type="subcellular location">
    <subcellularLocation>
        <location evidence="2">Membrane</location>
    </subcellularLocation>
</comment>
<dbReference type="SUPFAM" id="SSF47384">
    <property type="entry name" value="Homodimeric domain of signal transducing histidine kinase"/>
    <property type="match status" value="1"/>
</dbReference>
<keyword evidence="9 10" id="KW-0472">Membrane</keyword>
<evidence type="ECO:0000256" key="9">
    <source>
        <dbReference type="ARBA" id="ARBA00023136"/>
    </source>
</evidence>
<dbReference type="InterPro" id="IPR004358">
    <property type="entry name" value="Sig_transdc_His_kin-like_C"/>
</dbReference>
<dbReference type="Gene3D" id="6.10.340.10">
    <property type="match status" value="1"/>
</dbReference>
<dbReference type="InterPro" id="IPR036097">
    <property type="entry name" value="HisK_dim/P_sf"/>
</dbReference>
<dbReference type="InterPro" id="IPR036890">
    <property type="entry name" value="HATPase_C_sf"/>
</dbReference>
<reference evidence="13" key="1">
    <citation type="journal article" date="2019" name="Int. J. Syst. Evol. Microbiol.">
        <title>The Global Catalogue of Microorganisms (GCM) 10K type strain sequencing project: providing services to taxonomists for standard genome sequencing and annotation.</title>
        <authorList>
            <consortium name="The Broad Institute Genomics Platform"/>
            <consortium name="The Broad Institute Genome Sequencing Center for Infectious Disease"/>
            <person name="Wu L."/>
            <person name="Ma J."/>
        </authorList>
    </citation>
    <scope>NUCLEOTIDE SEQUENCE [LARGE SCALE GENOMIC DNA]</scope>
    <source>
        <strain evidence="13">JCM 14370</strain>
    </source>
</reference>
<keyword evidence="13" id="KW-1185">Reference proteome</keyword>
<evidence type="ECO:0000256" key="4">
    <source>
        <dbReference type="ARBA" id="ARBA00022553"/>
    </source>
</evidence>
<dbReference type="RefSeq" id="WP_189001448.1">
    <property type="nucleotide sequence ID" value="NZ_BMOD01000003.1"/>
</dbReference>
<name>A0ABQ2CY72_9DEIO</name>
<comment type="catalytic activity">
    <reaction evidence="1">
        <text>ATP + protein L-histidine = ADP + protein N-phospho-L-histidine.</text>
        <dbReference type="EC" id="2.7.13.3"/>
    </reaction>
</comment>
<dbReference type="Pfam" id="PF00512">
    <property type="entry name" value="HisKA"/>
    <property type="match status" value="1"/>
</dbReference>
<dbReference type="EC" id="2.7.13.3" evidence="3"/>
<evidence type="ECO:0000256" key="6">
    <source>
        <dbReference type="ARBA" id="ARBA00022692"/>
    </source>
</evidence>
<dbReference type="InterPro" id="IPR003594">
    <property type="entry name" value="HATPase_dom"/>
</dbReference>
<dbReference type="Gene3D" id="3.30.565.10">
    <property type="entry name" value="Histidine kinase-like ATPase, C-terminal domain"/>
    <property type="match status" value="1"/>
</dbReference>
<dbReference type="PRINTS" id="PR00344">
    <property type="entry name" value="BCTRLSENSOR"/>
</dbReference>
<dbReference type="PROSITE" id="PS50109">
    <property type="entry name" value="HIS_KIN"/>
    <property type="match status" value="1"/>
</dbReference>
<dbReference type="Proteomes" id="UP000632222">
    <property type="component" value="Unassembled WGS sequence"/>
</dbReference>
<keyword evidence="4" id="KW-0597">Phosphoprotein</keyword>
<dbReference type="EMBL" id="BMOD01000003">
    <property type="protein sequence ID" value="GGJ27858.1"/>
    <property type="molecule type" value="Genomic_DNA"/>
</dbReference>
<dbReference type="PANTHER" id="PTHR45436">
    <property type="entry name" value="SENSOR HISTIDINE KINASE YKOH"/>
    <property type="match status" value="1"/>
</dbReference>
<proteinExistence type="predicted"/>
<comment type="caution">
    <text evidence="12">The sequence shown here is derived from an EMBL/GenBank/DDBJ whole genome shotgun (WGS) entry which is preliminary data.</text>
</comment>
<dbReference type="InterPro" id="IPR005467">
    <property type="entry name" value="His_kinase_dom"/>
</dbReference>
<evidence type="ECO:0000256" key="3">
    <source>
        <dbReference type="ARBA" id="ARBA00012438"/>
    </source>
</evidence>